<dbReference type="InterPro" id="IPR036770">
    <property type="entry name" value="Ankyrin_rpt-contain_sf"/>
</dbReference>
<sequence>MNKYNHNYKSRINKSEKFIDKNKKNKIKPVVPKKTINETFNHKKHRNSLLFTSRVNFFYIYRDLYTNNNKSEALIKFIQSGVDCYDIDDYFNTHLICACKCSCQDSNIEIVKFLLNQIIVHYDPIFNSVNNLNISRCSALENSLEYALKDALELPGNKQIIELLVKYGVDVNHISCEKTPLIAWASSNYEPDISIAKILLNAGADINFNNYYYKSSLHCILKNGNCKNTYEIIKFLLDNGFDINYEKKMTAEYSYIDHKVYYPEQSIFEYAYSKYKKFNNIRIISLILDYGYDYSVIETRDQKILNIIDTINLRNTYFKSIGKEIVNAKNEFIYRPGSLRYKLVSMNWCINSGYIYNCLTLKNLDVLEYLGIFDERDLISKIGEIIREIYD</sequence>
<name>A0A3Q8U8Z4_9VIRU</name>
<reference evidence="1" key="1">
    <citation type="submission" date="2018-03" db="EMBL/GenBank/DDBJ databases">
        <title>Draft genome sequences of Megaviruse, new member of the family Mimiviridae isolated from water in Shanghai, China.</title>
        <authorList>
            <person name="Xia Y."/>
        </authorList>
    </citation>
    <scope>NUCLEOTIDE SEQUENCE</scope>
    <source>
        <strain evidence="1">SH</strain>
    </source>
</reference>
<dbReference type="SUPFAM" id="SSF48403">
    <property type="entry name" value="Ankyrin repeat"/>
    <property type="match status" value="1"/>
</dbReference>
<evidence type="ECO:0000313" key="1">
    <source>
        <dbReference type="EMBL" id="AZL90002.1"/>
    </source>
</evidence>
<proteinExistence type="predicted"/>
<dbReference type="PANTHER" id="PTHR24118:SF99">
    <property type="entry name" value="POTE ANKYRIN DOMAIN FAMILY MEMBER 3C-RELATED"/>
    <property type="match status" value="1"/>
</dbReference>
<dbReference type="Gene3D" id="1.25.40.20">
    <property type="entry name" value="Ankyrin repeat-containing domain"/>
    <property type="match status" value="1"/>
</dbReference>
<dbReference type="Pfam" id="PF12796">
    <property type="entry name" value="Ank_2"/>
    <property type="match status" value="1"/>
</dbReference>
<organism evidence="1">
    <name type="scientific">Megavirus baoshan</name>
    <dbReference type="NCBI Taxonomy" id="2496520"/>
    <lineage>
        <taxon>Viruses</taxon>
        <taxon>Varidnaviria</taxon>
        <taxon>Bamfordvirae</taxon>
        <taxon>Nucleocytoviricota</taxon>
        <taxon>Megaviricetes</taxon>
        <taxon>Imitervirales</taxon>
        <taxon>Mimiviridae</taxon>
        <taxon>Megamimivirinae</taxon>
        <taxon>Megavirus</taxon>
        <taxon>Megavirus baoshanense</taxon>
    </lineage>
</organism>
<dbReference type="PANTHER" id="PTHR24118">
    <property type="entry name" value="POTE ANKYRIN DOMAIN"/>
    <property type="match status" value="1"/>
</dbReference>
<dbReference type="InterPro" id="IPR002110">
    <property type="entry name" value="Ankyrin_rpt"/>
</dbReference>
<protein>
    <submittedName>
        <fullName evidence="1">Ankyrin repeat protein</fullName>
    </submittedName>
</protein>
<dbReference type="SMART" id="SM00248">
    <property type="entry name" value="ANK"/>
    <property type="match status" value="5"/>
</dbReference>
<gene>
    <name evidence="1" type="ORF">Mb0216</name>
</gene>
<accession>A0A3Q8U8Z4</accession>
<dbReference type="EMBL" id="MH046811">
    <property type="protein sequence ID" value="AZL90002.1"/>
    <property type="molecule type" value="Genomic_DNA"/>
</dbReference>